<dbReference type="AlphaFoldDB" id="A0A1I5UCJ3"/>
<dbReference type="EMBL" id="FOXA01000019">
    <property type="protein sequence ID" value="SFP92985.1"/>
    <property type="molecule type" value="Genomic_DNA"/>
</dbReference>
<name>A0A1I5UCJ3_9RHOB</name>
<dbReference type="RefSeq" id="WP_093424600.1">
    <property type="nucleotide sequence ID" value="NZ_FOXA01000019.1"/>
</dbReference>
<keyword evidence="2" id="KW-1185">Reference proteome</keyword>
<reference evidence="1 2" key="1">
    <citation type="submission" date="2016-10" db="EMBL/GenBank/DDBJ databases">
        <authorList>
            <person name="de Groot N.N."/>
        </authorList>
    </citation>
    <scope>NUCLEOTIDE SEQUENCE [LARGE SCALE GENOMIC DNA]</scope>
    <source>
        <strain evidence="1 2">DSM 19547</strain>
    </source>
</reference>
<evidence type="ECO:0000313" key="1">
    <source>
        <dbReference type="EMBL" id="SFP92985.1"/>
    </source>
</evidence>
<organism evidence="1 2">
    <name type="scientific">Tranquillimonas alkanivorans</name>
    <dbReference type="NCBI Taxonomy" id="441119"/>
    <lineage>
        <taxon>Bacteria</taxon>
        <taxon>Pseudomonadati</taxon>
        <taxon>Pseudomonadota</taxon>
        <taxon>Alphaproteobacteria</taxon>
        <taxon>Rhodobacterales</taxon>
        <taxon>Roseobacteraceae</taxon>
        <taxon>Tranquillimonas</taxon>
    </lineage>
</organism>
<evidence type="ECO:0000313" key="2">
    <source>
        <dbReference type="Proteomes" id="UP000199356"/>
    </source>
</evidence>
<gene>
    <name evidence="1" type="ORF">SAMN04488047_11931</name>
</gene>
<dbReference type="OrthoDB" id="7745397at2"/>
<dbReference type="Proteomes" id="UP000199356">
    <property type="component" value="Unassembled WGS sequence"/>
</dbReference>
<accession>A0A1I5UCJ3</accession>
<proteinExistence type="predicted"/>
<sequence>MIDATKANDLEKARDMTLRATQWLNVNQLRVRPSGPPFSWRITTYMATVDPAATDEERLVASRRMLKALEVHARQERWEYDSAQGSYRDRDPLVREWETTERDAVLETLDKLLRASTKSLETECRKKFIGKAVAVRHL</sequence>
<protein>
    <submittedName>
        <fullName evidence="1">Uncharacterized protein</fullName>
    </submittedName>
</protein>